<evidence type="ECO:0000256" key="2">
    <source>
        <dbReference type="ARBA" id="ARBA00029447"/>
    </source>
</evidence>
<keyword evidence="4" id="KW-1185">Reference proteome</keyword>
<dbReference type="STRING" id="84029.CROST_00120"/>
<dbReference type="SMART" id="SM00283">
    <property type="entry name" value="MA"/>
    <property type="match status" value="1"/>
</dbReference>
<comment type="similarity">
    <text evidence="2">Belongs to the methyl-accepting chemotaxis (MCP) protein family.</text>
</comment>
<name>A0A1S8LQ49_9CLOT</name>
<dbReference type="CDD" id="cd06225">
    <property type="entry name" value="HAMP"/>
    <property type="match status" value="1"/>
</dbReference>
<gene>
    <name evidence="3" type="primary">yoaH_2</name>
    <name evidence="3" type="ORF">CROST_019540</name>
</gene>
<dbReference type="PANTHER" id="PTHR32089">
    <property type="entry name" value="METHYL-ACCEPTING CHEMOTAXIS PROTEIN MCPB"/>
    <property type="match status" value="1"/>
</dbReference>
<dbReference type="GO" id="GO:0016020">
    <property type="term" value="C:membrane"/>
    <property type="evidence" value="ECO:0007669"/>
    <property type="project" value="InterPro"/>
</dbReference>
<dbReference type="KEGG" id="crw:CROST_019540"/>
<dbReference type="Pfam" id="PF12729">
    <property type="entry name" value="4HB_MCP_1"/>
    <property type="match status" value="1"/>
</dbReference>
<dbReference type="RefSeq" id="WP_077835516.1">
    <property type="nucleotide sequence ID" value="NZ_CP096983.1"/>
</dbReference>
<dbReference type="PRINTS" id="PR00260">
    <property type="entry name" value="CHEMTRNSDUCR"/>
</dbReference>
<evidence type="ECO:0000313" key="4">
    <source>
        <dbReference type="Proteomes" id="UP000190951"/>
    </source>
</evidence>
<dbReference type="GO" id="GO:0007165">
    <property type="term" value="P:signal transduction"/>
    <property type="evidence" value="ECO:0007669"/>
    <property type="project" value="UniProtKB-KW"/>
</dbReference>
<dbReference type="Gene3D" id="1.10.287.950">
    <property type="entry name" value="Methyl-accepting chemotaxis protein"/>
    <property type="match status" value="1"/>
</dbReference>
<evidence type="ECO:0000313" key="3">
    <source>
        <dbReference type="EMBL" id="URZ11237.1"/>
    </source>
</evidence>
<dbReference type="InterPro" id="IPR004090">
    <property type="entry name" value="Chemotax_Me-accpt_rcpt"/>
</dbReference>
<dbReference type="AlphaFoldDB" id="A0A1S8LQ49"/>
<proteinExistence type="inferred from homology"/>
<dbReference type="SUPFAM" id="SSF58104">
    <property type="entry name" value="Methyl-accepting chemotaxis protein (MCP) signaling domain"/>
    <property type="match status" value="1"/>
</dbReference>
<dbReference type="SMART" id="SM00304">
    <property type="entry name" value="HAMP"/>
    <property type="match status" value="1"/>
</dbReference>
<dbReference type="PROSITE" id="PS50111">
    <property type="entry name" value="CHEMOTAXIS_TRANSDUC_2"/>
    <property type="match status" value="1"/>
</dbReference>
<accession>A0A1S8LQ49</accession>
<organism evidence="3 4">
    <name type="scientific">Clostridium felsineum</name>
    <dbReference type="NCBI Taxonomy" id="36839"/>
    <lineage>
        <taxon>Bacteria</taxon>
        <taxon>Bacillati</taxon>
        <taxon>Bacillota</taxon>
        <taxon>Clostridia</taxon>
        <taxon>Eubacteriales</taxon>
        <taxon>Clostridiaceae</taxon>
        <taxon>Clostridium</taxon>
    </lineage>
</organism>
<dbReference type="EMBL" id="CP096983">
    <property type="protein sequence ID" value="URZ11237.1"/>
    <property type="molecule type" value="Genomic_DNA"/>
</dbReference>
<dbReference type="Pfam" id="PF00015">
    <property type="entry name" value="MCPsignal"/>
    <property type="match status" value="1"/>
</dbReference>
<dbReference type="InterPro" id="IPR004089">
    <property type="entry name" value="MCPsignal_dom"/>
</dbReference>
<dbReference type="InterPro" id="IPR003660">
    <property type="entry name" value="HAMP_dom"/>
</dbReference>
<dbReference type="GO" id="GO:0004888">
    <property type="term" value="F:transmembrane signaling receptor activity"/>
    <property type="evidence" value="ECO:0007669"/>
    <property type="project" value="InterPro"/>
</dbReference>
<keyword evidence="1" id="KW-0807">Transducer</keyword>
<sequence>MWIFKDMKIFKKLILAFILVSILTTITGVIGLTYLSIVEDNLDSIYKMNLNGTNELTELKANLMVTRLDMVNLKDKNNKNNMDDLIKEINNLKEKNNEIINKYSNTIVKEKDNGIFNSVNIEFGKYSNEKNQFIDAVKQEDYDKAYIYFNKASNSTNIILKDINREIDYNTKLAKVNYDSSKIEYRNAIIISRIVIIISVITSVILGLIMAKHINTPLKKIKDLADRLAEFDFSTSIELTRGDEFGKVGKSLNKAQRNVSDLIKVIMSDSDKMSTASEELSAISEELSSKSNDIDASVNTIVSGIQCSSASSEEVGVSIEEMNTNINELAEKAMNGSNNSNNSKNKANKVSKYVEEAIIGSRELYMEKEEKILQAIEKGKVVEDIKIMADTIASIAEQTNLLALNAAIEAARAGEAGKGFSVVAEEVKELAEQSSESVAGINDTILKVQEAFNNISLNSNEILKFMKENLSKQFDVFQDMRKSYYGDANFISNMSEEIATMTEELAGAVGQVSDASENMVETQKKSYEYAEEIKSSIGGVAEATEQVALTAQNQAELAQKLNEVVFKFKIS</sequence>
<dbReference type="Proteomes" id="UP000190951">
    <property type="component" value="Chromosome"/>
</dbReference>
<evidence type="ECO:0000256" key="1">
    <source>
        <dbReference type="ARBA" id="ARBA00023224"/>
    </source>
</evidence>
<dbReference type="InterPro" id="IPR024478">
    <property type="entry name" value="HlyB_4HB_MCP"/>
</dbReference>
<dbReference type="Pfam" id="PF00672">
    <property type="entry name" value="HAMP"/>
    <property type="match status" value="1"/>
</dbReference>
<protein>
    <submittedName>
        <fullName evidence="3">Methyl-accepting chemotaxis protein YoaH</fullName>
    </submittedName>
</protein>
<reference evidence="3 4" key="1">
    <citation type="submission" date="2022-04" db="EMBL/GenBank/DDBJ databases">
        <title>Genome sequence of C. roseum typestrain.</title>
        <authorList>
            <person name="Poehlein A."/>
            <person name="Schoch T."/>
            <person name="Duerre P."/>
            <person name="Daniel R."/>
        </authorList>
    </citation>
    <scope>NUCLEOTIDE SEQUENCE [LARGE SCALE GENOMIC DNA]</scope>
    <source>
        <strain evidence="3 4">DSM 7320</strain>
    </source>
</reference>
<dbReference type="GO" id="GO:0006935">
    <property type="term" value="P:chemotaxis"/>
    <property type="evidence" value="ECO:0007669"/>
    <property type="project" value="InterPro"/>
</dbReference>
<dbReference type="PANTHER" id="PTHR32089:SF112">
    <property type="entry name" value="LYSOZYME-LIKE PROTEIN-RELATED"/>
    <property type="match status" value="1"/>
</dbReference>
<dbReference type="PROSITE" id="PS50885">
    <property type="entry name" value="HAMP"/>
    <property type="match status" value="1"/>
</dbReference>